<evidence type="ECO:0000313" key="8">
    <source>
        <dbReference type="Proteomes" id="UP000319514"/>
    </source>
</evidence>
<dbReference type="InterPro" id="IPR036505">
    <property type="entry name" value="Amidase/PGRP_sf"/>
</dbReference>
<dbReference type="GO" id="GO:0008745">
    <property type="term" value="F:N-acetylmuramoyl-L-alanine amidase activity"/>
    <property type="evidence" value="ECO:0007669"/>
    <property type="project" value="UniProtKB-EC"/>
</dbReference>
<dbReference type="Proteomes" id="UP000319514">
    <property type="component" value="Unassembled WGS sequence"/>
</dbReference>
<proteinExistence type="predicted"/>
<comment type="catalytic activity">
    <reaction evidence="1">
        <text>Hydrolyzes the link between N-acetylmuramoyl residues and L-amino acid residues in certain cell-wall glycopeptides.</text>
        <dbReference type="EC" id="3.5.1.28"/>
    </reaction>
</comment>
<dbReference type="SUPFAM" id="SSF55846">
    <property type="entry name" value="N-acetylmuramoyl-L-alanine amidase-like"/>
    <property type="match status" value="1"/>
</dbReference>
<dbReference type="SMART" id="SM00644">
    <property type="entry name" value="Ami_2"/>
    <property type="match status" value="1"/>
</dbReference>
<dbReference type="EMBL" id="VFOQ01000001">
    <property type="protein sequence ID" value="TQL59038.1"/>
    <property type="molecule type" value="Genomic_DNA"/>
</dbReference>
<keyword evidence="8" id="KW-1185">Reference proteome</keyword>
<dbReference type="PANTHER" id="PTHR30417:SF1">
    <property type="entry name" value="N-ACETYLMURAMOYL-L-ALANINE AMIDASE AMID"/>
    <property type="match status" value="1"/>
</dbReference>
<evidence type="ECO:0000256" key="2">
    <source>
        <dbReference type="ARBA" id="ARBA00011901"/>
    </source>
</evidence>
<dbReference type="GO" id="GO:0009253">
    <property type="term" value="P:peptidoglycan catabolic process"/>
    <property type="evidence" value="ECO:0007669"/>
    <property type="project" value="InterPro"/>
</dbReference>
<dbReference type="GO" id="GO:0009254">
    <property type="term" value="P:peptidoglycan turnover"/>
    <property type="evidence" value="ECO:0007669"/>
    <property type="project" value="TreeGrafter"/>
</dbReference>
<organism evidence="7 8">
    <name type="scientific">Oryzihumus leptocrescens</name>
    <dbReference type="NCBI Taxonomy" id="297536"/>
    <lineage>
        <taxon>Bacteria</taxon>
        <taxon>Bacillati</taxon>
        <taxon>Actinomycetota</taxon>
        <taxon>Actinomycetes</taxon>
        <taxon>Micrococcales</taxon>
        <taxon>Intrasporangiaceae</taxon>
        <taxon>Oryzihumus</taxon>
    </lineage>
</organism>
<gene>
    <name evidence="7" type="ORF">FB474_0383</name>
</gene>
<dbReference type="InterPro" id="IPR051206">
    <property type="entry name" value="NAMLAA_amidase_2"/>
</dbReference>
<dbReference type="Pfam" id="PF01510">
    <property type="entry name" value="Amidase_2"/>
    <property type="match status" value="1"/>
</dbReference>
<accession>A0A542ZFD0</accession>
<evidence type="ECO:0000256" key="3">
    <source>
        <dbReference type="ARBA" id="ARBA00022801"/>
    </source>
</evidence>
<keyword evidence="4" id="KW-0961">Cell wall biogenesis/degradation</keyword>
<evidence type="ECO:0000256" key="1">
    <source>
        <dbReference type="ARBA" id="ARBA00001561"/>
    </source>
</evidence>
<protein>
    <recommendedName>
        <fullName evidence="2">N-acetylmuramoyl-L-alanine amidase</fullName>
        <ecNumber evidence="2">3.5.1.28</ecNumber>
    </recommendedName>
</protein>
<dbReference type="PANTHER" id="PTHR30417">
    <property type="entry name" value="N-ACETYLMURAMOYL-L-ALANINE AMIDASE AMID"/>
    <property type="match status" value="1"/>
</dbReference>
<dbReference type="GO" id="GO:0071555">
    <property type="term" value="P:cell wall organization"/>
    <property type="evidence" value="ECO:0007669"/>
    <property type="project" value="UniProtKB-KW"/>
</dbReference>
<dbReference type="InterPro" id="IPR002502">
    <property type="entry name" value="Amidase_domain"/>
</dbReference>
<evidence type="ECO:0000259" key="6">
    <source>
        <dbReference type="SMART" id="SM00644"/>
    </source>
</evidence>
<feature type="domain" description="N-acetylmuramoyl-L-alanine amidase" evidence="6">
    <location>
        <begin position="45"/>
        <end position="184"/>
    </location>
</feature>
<reference evidence="7 8" key="1">
    <citation type="submission" date="2019-06" db="EMBL/GenBank/DDBJ databases">
        <title>Sequencing the genomes of 1000 actinobacteria strains.</title>
        <authorList>
            <person name="Klenk H.-P."/>
        </authorList>
    </citation>
    <scope>NUCLEOTIDE SEQUENCE [LARGE SCALE GENOMIC DNA]</scope>
    <source>
        <strain evidence="7 8">DSM 18082</strain>
    </source>
</reference>
<keyword evidence="3" id="KW-0378">Hydrolase</keyword>
<dbReference type="CDD" id="cd06583">
    <property type="entry name" value="PGRP"/>
    <property type="match status" value="1"/>
</dbReference>
<feature type="region of interest" description="Disordered" evidence="5">
    <location>
        <begin position="1"/>
        <end position="20"/>
    </location>
</feature>
<evidence type="ECO:0000256" key="4">
    <source>
        <dbReference type="ARBA" id="ARBA00023316"/>
    </source>
</evidence>
<dbReference type="AlphaFoldDB" id="A0A542ZFD0"/>
<dbReference type="EC" id="3.5.1.28" evidence="2"/>
<name>A0A542ZFD0_9MICO</name>
<sequence>MQSASRASARATTTPTRSSGSAARVPVVAAYIPFSTQRKAETASYAKRHYGVASWHLRPSMVVLHFTETTTMSSARNTFAQDVPNTGELPGTCAHFIVDQDGRVYAIVPVTVLCRHTIGLNDKAIGIEMVQSTSGNSAHWADQQILARRAQITSVLRLVHQLQAQWGIPTSRVIGHAMANDDPAFHDLRGWHNDHSDWQAADVMEVRRRLAAM</sequence>
<comment type="caution">
    <text evidence="7">The sequence shown here is derived from an EMBL/GenBank/DDBJ whole genome shotgun (WGS) entry which is preliminary data.</text>
</comment>
<evidence type="ECO:0000313" key="7">
    <source>
        <dbReference type="EMBL" id="TQL59038.1"/>
    </source>
</evidence>
<evidence type="ECO:0000256" key="5">
    <source>
        <dbReference type="SAM" id="MobiDB-lite"/>
    </source>
</evidence>
<dbReference type="Gene3D" id="3.40.80.10">
    <property type="entry name" value="Peptidoglycan recognition protein-like"/>
    <property type="match status" value="1"/>
</dbReference>